<feature type="region of interest" description="Disordered" evidence="1">
    <location>
        <begin position="67"/>
        <end position="94"/>
    </location>
</feature>
<dbReference type="Proteomes" id="UP000219271">
    <property type="component" value="Unassembled WGS sequence"/>
</dbReference>
<feature type="compositionally biased region" description="Basic and acidic residues" evidence="1">
    <location>
        <begin position="67"/>
        <end position="78"/>
    </location>
</feature>
<evidence type="ECO:0000313" key="2">
    <source>
        <dbReference type="EMBL" id="SOD60340.1"/>
    </source>
</evidence>
<keyword evidence="3" id="KW-1185">Reference proteome</keyword>
<accession>A0A286DNY2</accession>
<dbReference type="OrthoDB" id="6539751at2"/>
<dbReference type="RefSeq" id="WP_097098110.1">
    <property type="nucleotide sequence ID" value="NZ_OCMY01000002.1"/>
</dbReference>
<sequence>MKNSDEEKLCDILIGEAVVTLLREKGRISQRALLTKLRLMLNAEHDEVRMRATKLAIRDVEAEMVRRDSPGAGEREKGVIITTGKFGNDGSTRH</sequence>
<name>A0A286DNY2_9GAMM</name>
<dbReference type="EMBL" id="OCMY01000002">
    <property type="protein sequence ID" value="SOD60340.1"/>
    <property type="molecule type" value="Genomic_DNA"/>
</dbReference>
<proteinExistence type="predicted"/>
<reference evidence="3" key="1">
    <citation type="submission" date="2017-09" db="EMBL/GenBank/DDBJ databases">
        <authorList>
            <person name="Varghese N."/>
            <person name="Submissions S."/>
        </authorList>
    </citation>
    <scope>NUCLEOTIDE SEQUENCE [LARGE SCALE GENOMIC DNA]</scope>
    <source>
        <strain evidence="3">JKS000234</strain>
    </source>
</reference>
<protein>
    <submittedName>
        <fullName evidence="2">Uncharacterized protein</fullName>
    </submittedName>
</protein>
<gene>
    <name evidence="2" type="ORF">SAMN06273570_4665</name>
</gene>
<dbReference type="AlphaFoldDB" id="A0A286DNY2"/>
<organism evidence="2 3">
    <name type="scientific">Candidatus Pantoea floridensis</name>
    <dbReference type="NCBI Taxonomy" id="1938870"/>
    <lineage>
        <taxon>Bacteria</taxon>
        <taxon>Pseudomonadati</taxon>
        <taxon>Pseudomonadota</taxon>
        <taxon>Gammaproteobacteria</taxon>
        <taxon>Enterobacterales</taxon>
        <taxon>Erwiniaceae</taxon>
        <taxon>Pantoea</taxon>
    </lineage>
</organism>
<evidence type="ECO:0000313" key="3">
    <source>
        <dbReference type="Proteomes" id="UP000219271"/>
    </source>
</evidence>
<evidence type="ECO:0000256" key="1">
    <source>
        <dbReference type="SAM" id="MobiDB-lite"/>
    </source>
</evidence>